<accession>A0A853DQS9</accession>
<comment type="caution">
    <text evidence="1">The sequence shown here is derived from an EMBL/GenBank/DDBJ whole genome shotgun (WGS) entry which is preliminary data.</text>
</comment>
<gene>
    <name evidence="1" type="ORF">HNR14_001710</name>
</gene>
<evidence type="ECO:0000313" key="2">
    <source>
        <dbReference type="Proteomes" id="UP000521075"/>
    </source>
</evidence>
<dbReference type="Proteomes" id="UP000521075">
    <property type="component" value="Unassembled WGS sequence"/>
</dbReference>
<dbReference type="CDD" id="cd18722">
    <property type="entry name" value="PIN_NicB-like"/>
    <property type="match status" value="1"/>
</dbReference>
<protein>
    <submittedName>
        <fullName evidence="1">Uncharacterized LabA/DUF88 family protein</fullName>
    </submittedName>
</protein>
<proteinExistence type="predicted"/>
<dbReference type="EMBL" id="JACCHJ010000001">
    <property type="protein sequence ID" value="NYK09829.1"/>
    <property type="molecule type" value="Genomic_DNA"/>
</dbReference>
<keyword evidence="2" id="KW-1185">Reference proteome</keyword>
<name>A0A853DQS9_9MICO</name>
<dbReference type="AlphaFoldDB" id="A0A853DQS9"/>
<sequence>MRALIEPLLGWPGSAIERVVYCTARVDAIDNPSAHLDQSIYLDALELSGSVDLIAVGRYVSWAKEEPLVAAAPGTYRPPLYDLSDETWDSRLPIRVRNLGGAEGAAVTARIRKREEKGSDVNVAAHLLFDVLTGAVDGAVVVSNDSDLELPLRMARQRVPVGTVIPSPNPTAGALKGRPDDGVGRHWWRRLVAADFRAAQLPDLVQHARKPAEW</sequence>
<reference evidence="1 2" key="1">
    <citation type="submission" date="2020-07" db="EMBL/GenBank/DDBJ databases">
        <title>Sequencing the genomes of 1000 actinobacteria strains.</title>
        <authorList>
            <person name="Klenk H.-P."/>
        </authorList>
    </citation>
    <scope>NUCLEOTIDE SEQUENCE [LARGE SCALE GENOMIC DNA]</scope>
    <source>
        <strain evidence="1 2">DSM 15166</strain>
    </source>
</reference>
<dbReference type="Gene3D" id="3.40.50.1010">
    <property type="entry name" value="5'-nuclease"/>
    <property type="match status" value="1"/>
</dbReference>
<dbReference type="RefSeq" id="WP_246311546.1">
    <property type="nucleotide sequence ID" value="NZ_BAAAHA010000003.1"/>
</dbReference>
<organism evidence="1 2">
    <name type="scientific">Leifsonia naganoensis</name>
    <dbReference type="NCBI Taxonomy" id="150025"/>
    <lineage>
        <taxon>Bacteria</taxon>
        <taxon>Bacillati</taxon>
        <taxon>Actinomycetota</taxon>
        <taxon>Actinomycetes</taxon>
        <taxon>Micrococcales</taxon>
        <taxon>Microbacteriaceae</taxon>
        <taxon>Leifsonia</taxon>
    </lineage>
</organism>
<evidence type="ECO:0000313" key="1">
    <source>
        <dbReference type="EMBL" id="NYK09829.1"/>
    </source>
</evidence>